<organism evidence="1">
    <name type="scientific">uncultured Caudovirales phage</name>
    <dbReference type="NCBI Taxonomy" id="2100421"/>
    <lineage>
        <taxon>Viruses</taxon>
        <taxon>Duplodnaviria</taxon>
        <taxon>Heunggongvirae</taxon>
        <taxon>Uroviricota</taxon>
        <taxon>Caudoviricetes</taxon>
        <taxon>Peduoviridae</taxon>
        <taxon>Maltschvirus</taxon>
        <taxon>Maltschvirus maltsch</taxon>
    </lineage>
</organism>
<sequence>MKKVRFMELMKEPFKKPTPLEVIAAELADAHLEKLDAETAVEYAQSIVDYNTTRIERLNKRMEEYK</sequence>
<protein>
    <submittedName>
        <fullName evidence="1">Uncharacterized protein</fullName>
    </submittedName>
</protein>
<accession>A0A6J5NDJ6</accession>
<proteinExistence type="predicted"/>
<gene>
    <name evidence="1" type="ORF">UFOVP654_70</name>
</gene>
<evidence type="ECO:0000313" key="1">
    <source>
        <dbReference type="EMBL" id="CAB4155078.1"/>
    </source>
</evidence>
<reference evidence="1" key="1">
    <citation type="submission" date="2020-04" db="EMBL/GenBank/DDBJ databases">
        <authorList>
            <person name="Chiriac C."/>
            <person name="Salcher M."/>
            <person name="Ghai R."/>
            <person name="Kavagutti S V."/>
        </authorList>
    </citation>
    <scope>NUCLEOTIDE SEQUENCE</scope>
</reference>
<dbReference type="EMBL" id="LR796614">
    <property type="protein sequence ID" value="CAB4155078.1"/>
    <property type="molecule type" value="Genomic_DNA"/>
</dbReference>
<name>A0A6J5NDJ6_9CAUD</name>